<dbReference type="EMBL" id="BLLK01000045">
    <property type="protein sequence ID" value="GFH51863.1"/>
    <property type="molecule type" value="Genomic_DNA"/>
</dbReference>
<comment type="caution">
    <text evidence="2">The sequence shown here is derived from an EMBL/GenBank/DDBJ whole genome shotgun (WGS) entry which is preliminary data.</text>
</comment>
<protein>
    <submittedName>
        <fullName evidence="2">Uncharacterized protein</fullName>
    </submittedName>
</protein>
<evidence type="ECO:0000313" key="3">
    <source>
        <dbReference type="Proteomes" id="UP001054902"/>
    </source>
</evidence>
<gene>
    <name evidence="2" type="ORF">CTEN210_08339</name>
</gene>
<dbReference type="AlphaFoldDB" id="A0AAD3CTI0"/>
<proteinExistence type="predicted"/>
<organism evidence="2 3">
    <name type="scientific">Chaetoceros tenuissimus</name>
    <dbReference type="NCBI Taxonomy" id="426638"/>
    <lineage>
        <taxon>Eukaryota</taxon>
        <taxon>Sar</taxon>
        <taxon>Stramenopiles</taxon>
        <taxon>Ochrophyta</taxon>
        <taxon>Bacillariophyta</taxon>
        <taxon>Coscinodiscophyceae</taxon>
        <taxon>Chaetocerotophycidae</taxon>
        <taxon>Chaetocerotales</taxon>
        <taxon>Chaetocerotaceae</taxon>
        <taxon>Chaetoceros</taxon>
    </lineage>
</organism>
<accession>A0AAD3CTI0</accession>
<keyword evidence="1" id="KW-0812">Transmembrane</keyword>
<reference evidence="2 3" key="1">
    <citation type="journal article" date="2021" name="Sci. Rep.">
        <title>The genome of the diatom Chaetoceros tenuissimus carries an ancient integrated fragment of an extant virus.</title>
        <authorList>
            <person name="Hongo Y."/>
            <person name="Kimura K."/>
            <person name="Takaki Y."/>
            <person name="Yoshida Y."/>
            <person name="Baba S."/>
            <person name="Kobayashi G."/>
            <person name="Nagasaki K."/>
            <person name="Hano T."/>
            <person name="Tomaru Y."/>
        </authorList>
    </citation>
    <scope>NUCLEOTIDE SEQUENCE [LARGE SCALE GENOMIC DNA]</scope>
    <source>
        <strain evidence="2 3">NIES-3715</strain>
    </source>
</reference>
<name>A0AAD3CTI0_9STRA</name>
<evidence type="ECO:0000313" key="2">
    <source>
        <dbReference type="EMBL" id="GFH51863.1"/>
    </source>
</evidence>
<keyword evidence="1" id="KW-1133">Transmembrane helix</keyword>
<keyword evidence="1" id="KW-0472">Membrane</keyword>
<keyword evidence="3" id="KW-1185">Reference proteome</keyword>
<evidence type="ECO:0000256" key="1">
    <source>
        <dbReference type="SAM" id="Phobius"/>
    </source>
</evidence>
<dbReference type="Proteomes" id="UP001054902">
    <property type="component" value="Unassembled WGS sequence"/>
</dbReference>
<feature type="transmembrane region" description="Helical" evidence="1">
    <location>
        <begin position="62"/>
        <end position="85"/>
    </location>
</feature>
<sequence>MDIVSCIIDSDAYFRFTPSNFFHIRSSCSSLGIITILVSRASCVNNEIPAFAISIMTFGKIVFLRFSGLISFHFGTYFLMIASTFKFPGCRYPPVSAPEVNNSAFE</sequence>